<gene>
    <name evidence="1" type="primary">A08p010430.1_BraROA</name>
    <name evidence="1" type="ORF">IGI04_030328</name>
</gene>
<evidence type="ECO:0000313" key="2">
    <source>
        <dbReference type="Proteomes" id="UP000823674"/>
    </source>
</evidence>
<comment type="caution">
    <text evidence="1">The sequence shown here is derived from an EMBL/GenBank/DDBJ whole genome shotgun (WGS) entry which is preliminary data.</text>
</comment>
<reference evidence="1 2" key="1">
    <citation type="submission" date="2021-03" db="EMBL/GenBank/DDBJ databases">
        <authorList>
            <person name="King G.J."/>
            <person name="Bancroft I."/>
            <person name="Baten A."/>
            <person name="Bloomfield J."/>
            <person name="Borpatragohain P."/>
            <person name="He Z."/>
            <person name="Irish N."/>
            <person name="Irwin J."/>
            <person name="Liu K."/>
            <person name="Mauleon R.P."/>
            <person name="Moore J."/>
            <person name="Morris R."/>
            <person name="Ostergaard L."/>
            <person name="Wang B."/>
            <person name="Wells R."/>
        </authorList>
    </citation>
    <scope>NUCLEOTIDE SEQUENCE [LARGE SCALE GENOMIC DNA]</scope>
    <source>
        <strain evidence="1">R-o-18</strain>
        <tissue evidence="1">Leaf</tissue>
    </source>
</reference>
<dbReference type="Proteomes" id="UP000823674">
    <property type="component" value="Chromosome A08"/>
</dbReference>
<accession>A0ABQ7LQD8</accession>
<sequence length="201" mass="23353">MDETPANDRSSSSSHFGRMKALFVLSLPVSTDLHRTIFFFFSPLKTKPLDSIMDLDRSKTKSLKELTAIWAYWDHYESFSLHRLPLLCYSIVERKWIHAYCVCSRMGDVHSLPKTLSLKNGCNINKAFITEHTLPFHSWQEVKREDPVSQVVFPCDRRSQEETVGWPCEEEDKRLFPCERRSQAETVVSPCDKRQFATCVS</sequence>
<proteinExistence type="predicted"/>
<name>A0ABQ7LQD8_BRACM</name>
<evidence type="ECO:0000313" key="1">
    <source>
        <dbReference type="EMBL" id="KAG5388787.1"/>
    </source>
</evidence>
<dbReference type="EMBL" id="JADBGQ010000007">
    <property type="protein sequence ID" value="KAG5388787.1"/>
    <property type="molecule type" value="Genomic_DNA"/>
</dbReference>
<organism evidence="1 2">
    <name type="scientific">Brassica rapa subsp. trilocularis</name>
    <dbReference type="NCBI Taxonomy" id="1813537"/>
    <lineage>
        <taxon>Eukaryota</taxon>
        <taxon>Viridiplantae</taxon>
        <taxon>Streptophyta</taxon>
        <taxon>Embryophyta</taxon>
        <taxon>Tracheophyta</taxon>
        <taxon>Spermatophyta</taxon>
        <taxon>Magnoliopsida</taxon>
        <taxon>eudicotyledons</taxon>
        <taxon>Gunneridae</taxon>
        <taxon>Pentapetalae</taxon>
        <taxon>rosids</taxon>
        <taxon>malvids</taxon>
        <taxon>Brassicales</taxon>
        <taxon>Brassicaceae</taxon>
        <taxon>Brassiceae</taxon>
        <taxon>Brassica</taxon>
    </lineage>
</organism>
<keyword evidence="2" id="KW-1185">Reference proteome</keyword>
<protein>
    <submittedName>
        <fullName evidence="1">Uncharacterized protein</fullName>
    </submittedName>
</protein>